<evidence type="ECO:0000313" key="1">
    <source>
        <dbReference type="EMBL" id="MDI3422011.1"/>
    </source>
</evidence>
<gene>
    <name evidence="1" type="ORF">QIT00_26245</name>
</gene>
<dbReference type="EMBL" id="JASCIS010000031">
    <property type="protein sequence ID" value="MDI3422011.1"/>
    <property type="molecule type" value="Genomic_DNA"/>
</dbReference>
<reference evidence="1 2" key="1">
    <citation type="submission" date="2023-05" db="EMBL/GenBank/DDBJ databases">
        <title>Draft genome sequence of Streptomyces sp. B-S-A12 isolated from a cave soil in Thailand.</title>
        <authorList>
            <person name="Chamroensaksri N."/>
            <person name="Muangham S."/>
        </authorList>
    </citation>
    <scope>NUCLEOTIDE SEQUENCE [LARGE SCALE GENOMIC DNA]</scope>
    <source>
        <strain evidence="1 2">B-S-A12</strain>
    </source>
</reference>
<proteinExistence type="predicted"/>
<protein>
    <recommendedName>
        <fullName evidence="3">LysR substrate-binding domain-containing protein</fullName>
    </recommendedName>
</protein>
<organism evidence="1 2">
    <name type="scientific">Streptomyces luteolus</name>
    <dbReference type="NCBI Taxonomy" id="3043615"/>
    <lineage>
        <taxon>Bacteria</taxon>
        <taxon>Bacillati</taxon>
        <taxon>Actinomycetota</taxon>
        <taxon>Actinomycetes</taxon>
        <taxon>Kitasatosporales</taxon>
        <taxon>Streptomycetaceae</taxon>
        <taxon>Streptomyces</taxon>
    </lineage>
</organism>
<evidence type="ECO:0008006" key="3">
    <source>
        <dbReference type="Google" id="ProtNLM"/>
    </source>
</evidence>
<dbReference type="RefSeq" id="WP_282537876.1">
    <property type="nucleotide sequence ID" value="NZ_JASCIS010000031.1"/>
</dbReference>
<keyword evidence="2" id="KW-1185">Reference proteome</keyword>
<accession>A0ABT6T2Y5</accession>
<evidence type="ECO:0000313" key="2">
    <source>
        <dbReference type="Proteomes" id="UP001237105"/>
    </source>
</evidence>
<comment type="caution">
    <text evidence="1">The sequence shown here is derived from an EMBL/GenBank/DDBJ whole genome shotgun (WGS) entry which is preliminary data.</text>
</comment>
<name>A0ABT6T2Y5_9ACTN</name>
<dbReference type="Proteomes" id="UP001237105">
    <property type="component" value="Unassembled WGS sequence"/>
</dbReference>
<sequence length="82" mass="8758">MRATHRPTVSGVEGMLPATARHLFPRPGVRYVDVPDLLPSTAALAWHRDRAGEPAVAALAEAARAVPARGTWEQRGAAHRGT</sequence>